<evidence type="ECO:0000256" key="2">
    <source>
        <dbReference type="ARBA" id="ARBA00009045"/>
    </source>
</evidence>
<dbReference type="InterPro" id="IPR051739">
    <property type="entry name" value="Rhomboid_IM_Serine_Proteases"/>
</dbReference>
<reference evidence="10 11" key="2">
    <citation type="submission" date="2024-05" db="EMBL/GenBank/DDBJ databases">
        <authorList>
            <person name="Chen Y."/>
            <person name="Shah S."/>
            <person name="Dougan E. K."/>
            <person name="Thang M."/>
            <person name="Chan C."/>
        </authorList>
    </citation>
    <scope>NUCLEOTIDE SEQUENCE [LARGE SCALE GENOMIC DNA]</scope>
</reference>
<evidence type="ECO:0000256" key="3">
    <source>
        <dbReference type="ARBA" id="ARBA00022692"/>
    </source>
</evidence>
<comment type="subcellular location">
    <subcellularLocation>
        <location evidence="1">Membrane</location>
        <topology evidence="1">Multi-pass membrane protein</topology>
    </subcellularLocation>
</comment>
<evidence type="ECO:0000256" key="5">
    <source>
        <dbReference type="ARBA" id="ARBA00023136"/>
    </source>
</evidence>
<feature type="domain" description="Peptidase S54 rhomboid" evidence="8">
    <location>
        <begin position="108"/>
        <end position="251"/>
    </location>
</feature>
<dbReference type="EMBL" id="CAMXCT010000508">
    <property type="protein sequence ID" value="CAI3979713.1"/>
    <property type="molecule type" value="Genomic_DNA"/>
</dbReference>
<dbReference type="SUPFAM" id="SSF144091">
    <property type="entry name" value="Rhomboid-like"/>
    <property type="match status" value="1"/>
</dbReference>
<keyword evidence="11" id="KW-1185">Reference proteome</keyword>
<comment type="caution">
    <text evidence="9">The sequence shown here is derived from an EMBL/GenBank/DDBJ whole genome shotgun (WGS) entry which is preliminary data.</text>
</comment>
<evidence type="ECO:0000256" key="4">
    <source>
        <dbReference type="ARBA" id="ARBA00022989"/>
    </source>
</evidence>
<evidence type="ECO:0000313" key="10">
    <source>
        <dbReference type="EMBL" id="CAL4767025.1"/>
    </source>
</evidence>
<accession>A0A9P1FKQ7</accession>
<evidence type="ECO:0000256" key="7">
    <source>
        <dbReference type="SAM" id="Phobius"/>
    </source>
</evidence>
<evidence type="ECO:0000259" key="8">
    <source>
        <dbReference type="Pfam" id="PF01694"/>
    </source>
</evidence>
<dbReference type="InterPro" id="IPR022764">
    <property type="entry name" value="Peptidase_S54_rhomboid_dom"/>
</dbReference>
<reference evidence="9" key="1">
    <citation type="submission" date="2022-10" db="EMBL/GenBank/DDBJ databases">
        <authorList>
            <person name="Chen Y."/>
            <person name="Dougan E. K."/>
            <person name="Chan C."/>
            <person name="Rhodes N."/>
            <person name="Thang M."/>
        </authorList>
    </citation>
    <scope>NUCLEOTIDE SEQUENCE</scope>
</reference>
<dbReference type="EMBL" id="CAMXCT020000508">
    <property type="protein sequence ID" value="CAL1133088.1"/>
    <property type="molecule type" value="Genomic_DNA"/>
</dbReference>
<evidence type="ECO:0000256" key="6">
    <source>
        <dbReference type="SAM" id="MobiDB-lite"/>
    </source>
</evidence>
<evidence type="ECO:0000313" key="11">
    <source>
        <dbReference type="Proteomes" id="UP001152797"/>
    </source>
</evidence>
<dbReference type="AlphaFoldDB" id="A0A9P1FKQ7"/>
<name>A0A9P1FKQ7_9DINO</name>
<dbReference type="Pfam" id="PF01694">
    <property type="entry name" value="Rhomboid"/>
    <property type="match status" value="1"/>
</dbReference>
<sequence>MDRRFQRQLRSESRRPRQRGPLDGEEAQPQVHRNALIMFASKVTGKVIEDQDDYWPIFVILEALLTFILWVIGATSEEEFFSAKAGLDSIFPGRTNMATHQDCADLRFQVWRWLTYQFSHSGLSHLGLNIFMLLVVGIRLERYHGHWRTLVIFNLGVICAAFNFAVIDGHASLIGMSGGVYALMGMTFGSLILNWHDTRYRRPELFMLVLLFLLDLAFAYFDSTSADSETSHSAHFGGYAAGVILGVLVGRNLDEEEQIQHAKTLRCERILQGIFASTGAVALLLVFAWMAQWPPRTLSDTTPWCWNRQVFNQSMFPDEFRYHCVRCQDQQCISMFEAMPNTEKVSFRICQQAGWSYSQ</sequence>
<dbReference type="PANTHER" id="PTHR45840">
    <property type="entry name" value="RHOMBOID-RELATED PROTEIN"/>
    <property type="match status" value="1"/>
</dbReference>
<feature type="compositionally biased region" description="Basic and acidic residues" evidence="6">
    <location>
        <begin position="1"/>
        <end position="15"/>
    </location>
</feature>
<organism evidence="9">
    <name type="scientific">Cladocopium goreaui</name>
    <dbReference type="NCBI Taxonomy" id="2562237"/>
    <lineage>
        <taxon>Eukaryota</taxon>
        <taxon>Sar</taxon>
        <taxon>Alveolata</taxon>
        <taxon>Dinophyceae</taxon>
        <taxon>Suessiales</taxon>
        <taxon>Symbiodiniaceae</taxon>
        <taxon>Cladocopium</taxon>
    </lineage>
</organism>
<dbReference type="GO" id="GO:0016020">
    <property type="term" value="C:membrane"/>
    <property type="evidence" value="ECO:0007669"/>
    <property type="project" value="UniProtKB-SubCell"/>
</dbReference>
<dbReference type="Proteomes" id="UP001152797">
    <property type="component" value="Unassembled WGS sequence"/>
</dbReference>
<keyword evidence="4 7" id="KW-1133">Transmembrane helix</keyword>
<feature type="transmembrane region" description="Helical" evidence="7">
    <location>
        <begin position="205"/>
        <end position="221"/>
    </location>
</feature>
<keyword evidence="3 7" id="KW-0812">Transmembrane</keyword>
<dbReference type="GO" id="GO:0004252">
    <property type="term" value="F:serine-type endopeptidase activity"/>
    <property type="evidence" value="ECO:0007669"/>
    <property type="project" value="InterPro"/>
</dbReference>
<feature type="transmembrane region" description="Helical" evidence="7">
    <location>
        <begin position="118"/>
        <end position="138"/>
    </location>
</feature>
<feature type="region of interest" description="Disordered" evidence="6">
    <location>
        <begin position="1"/>
        <end position="27"/>
    </location>
</feature>
<gene>
    <name evidence="9" type="ORF">C1SCF055_LOCUS7647</name>
</gene>
<dbReference type="Gene3D" id="1.20.1540.10">
    <property type="entry name" value="Rhomboid-like"/>
    <property type="match status" value="1"/>
</dbReference>
<feature type="transmembrane region" description="Helical" evidence="7">
    <location>
        <begin position="270"/>
        <end position="291"/>
    </location>
</feature>
<dbReference type="EMBL" id="CAMXCT030000508">
    <property type="protein sequence ID" value="CAL4767025.1"/>
    <property type="molecule type" value="Genomic_DNA"/>
</dbReference>
<feature type="transmembrane region" description="Helical" evidence="7">
    <location>
        <begin position="233"/>
        <end position="250"/>
    </location>
</feature>
<evidence type="ECO:0000256" key="1">
    <source>
        <dbReference type="ARBA" id="ARBA00004141"/>
    </source>
</evidence>
<protein>
    <submittedName>
        <fullName evidence="10">Rhomboid-related protein 3 (Ventrhoi d transmembrane protein)</fullName>
    </submittedName>
</protein>
<feature type="transmembrane region" description="Helical" evidence="7">
    <location>
        <begin position="150"/>
        <end position="167"/>
    </location>
</feature>
<dbReference type="InterPro" id="IPR035952">
    <property type="entry name" value="Rhomboid-like_sf"/>
</dbReference>
<feature type="transmembrane region" description="Helical" evidence="7">
    <location>
        <begin position="54"/>
        <end position="72"/>
    </location>
</feature>
<comment type="similarity">
    <text evidence="2">Belongs to the peptidase S54 family.</text>
</comment>
<proteinExistence type="inferred from homology"/>
<dbReference type="PANTHER" id="PTHR45840:SF2">
    <property type="entry name" value="PROTEIN RHOMBOID-RELATED"/>
    <property type="match status" value="1"/>
</dbReference>
<dbReference type="OrthoDB" id="418595at2759"/>
<evidence type="ECO:0000313" key="9">
    <source>
        <dbReference type="EMBL" id="CAI3979713.1"/>
    </source>
</evidence>
<feature type="transmembrane region" description="Helical" evidence="7">
    <location>
        <begin position="173"/>
        <end position="193"/>
    </location>
</feature>
<keyword evidence="5 7" id="KW-0472">Membrane</keyword>